<dbReference type="SUPFAM" id="SSF52540">
    <property type="entry name" value="P-loop containing nucleoside triphosphate hydrolases"/>
    <property type="match status" value="1"/>
</dbReference>
<dbReference type="PROSITE" id="PS51199">
    <property type="entry name" value="SF4_HELICASE"/>
    <property type="match status" value="1"/>
</dbReference>
<dbReference type="Gene3D" id="3.40.50.300">
    <property type="entry name" value="P-loop containing nucleotide triphosphate hydrolases"/>
    <property type="match status" value="1"/>
</dbReference>
<feature type="domain" description="SF4 helicase" evidence="1">
    <location>
        <begin position="29"/>
        <end position="324"/>
    </location>
</feature>
<organism evidence="2 3">
    <name type="scientific">Nocardioides daphniae</name>
    <dbReference type="NCBI Taxonomy" id="402297"/>
    <lineage>
        <taxon>Bacteria</taxon>
        <taxon>Bacillati</taxon>
        <taxon>Actinomycetota</taxon>
        <taxon>Actinomycetes</taxon>
        <taxon>Propionibacteriales</taxon>
        <taxon>Nocardioidaceae</taxon>
        <taxon>Nocardioides</taxon>
    </lineage>
</organism>
<dbReference type="Proteomes" id="UP000630594">
    <property type="component" value="Unassembled WGS sequence"/>
</dbReference>
<evidence type="ECO:0000313" key="3">
    <source>
        <dbReference type="Proteomes" id="UP000630594"/>
    </source>
</evidence>
<accession>A0ABQ1QB18</accession>
<dbReference type="PANTHER" id="PTHR30153">
    <property type="entry name" value="REPLICATIVE DNA HELICASE DNAB"/>
    <property type="match status" value="1"/>
</dbReference>
<dbReference type="InterPro" id="IPR027417">
    <property type="entry name" value="P-loop_NTPase"/>
</dbReference>
<dbReference type="EMBL" id="BMCK01000003">
    <property type="protein sequence ID" value="GGD21052.1"/>
    <property type="molecule type" value="Genomic_DNA"/>
</dbReference>
<dbReference type="Pfam" id="PF03796">
    <property type="entry name" value="DnaB_C"/>
    <property type="match status" value="2"/>
</dbReference>
<keyword evidence="3" id="KW-1185">Reference proteome</keyword>
<dbReference type="InterPro" id="IPR007694">
    <property type="entry name" value="DNA_helicase_DnaB-like_C"/>
</dbReference>
<reference evidence="3" key="1">
    <citation type="journal article" date="2019" name="Int. J. Syst. Evol. Microbiol.">
        <title>The Global Catalogue of Microorganisms (GCM) 10K type strain sequencing project: providing services to taxonomists for standard genome sequencing and annotation.</title>
        <authorList>
            <consortium name="The Broad Institute Genomics Platform"/>
            <consortium name="The Broad Institute Genome Sequencing Center for Infectious Disease"/>
            <person name="Wu L."/>
            <person name="Ma J."/>
        </authorList>
    </citation>
    <scope>NUCLEOTIDE SEQUENCE [LARGE SCALE GENOMIC DNA]</scope>
    <source>
        <strain evidence="3">CCM 7403</strain>
    </source>
</reference>
<gene>
    <name evidence="2" type="ORF">GCM10007231_20260</name>
</gene>
<sequence length="338" mass="36704">MRVAIGGVDPMLTPLNEVLERVDNRLLSPEADVRIWGTGFPLLDDALGGGLRAGTLNLLAGSQGEGKTTFALQIARQCAKAGQPVVFFSFELEAEVLVQKMIAAEAADHAPHSPASVYQVRAAFEGTDGGAGGLPERLSRYNGGLDALASVSEFAPRLHVHRSTTTSTNLDVIARTIKEVMVQHGEPPLVVIDYLQKVRPREQMAEEQAVTHVTERLKDIAIEFECPVLSISASDRAGLEPGQRMRARNMKGSTALAYEADVVLILSNKADIVARHHLLYAANNGANFREYSVLTVDKNRSGRTGAEVEFRKQFTSGRFVPEGSVVSEDLVDERVFVE</sequence>
<dbReference type="PANTHER" id="PTHR30153:SF2">
    <property type="entry name" value="REPLICATIVE DNA HELICASE"/>
    <property type="match status" value="1"/>
</dbReference>
<comment type="caution">
    <text evidence="2">The sequence shown here is derived from an EMBL/GenBank/DDBJ whole genome shotgun (WGS) entry which is preliminary data.</text>
</comment>
<evidence type="ECO:0000259" key="1">
    <source>
        <dbReference type="PROSITE" id="PS51199"/>
    </source>
</evidence>
<protein>
    <recommendedName>
        <fullName evidence="1">SF4 helicase domain-containing protein</fullName>
    </recommendedName>
</protein>
<proteinExistence type="predicted"/>
<name>A0ABQ1QB18_9ACTN</name>
<evidence type="ECO:0000313" key="2">
    <source>
        <dbReference type="EMBL" id="GGD21052.1"/>
    </source>
</evidence>